<dbReference type="AlphaFoldDB" id="A0A498GZ50"/>
<dbReference type="GO" id="GO:0003723">
    <property type="term" value="F:RNA binding"/>
    <property type="evidence" value="ECO:0007669"/>
    <property type="project" value="InterPro"/>
</dbReference>
<keyword evidence="4" id="KW-0949">S-adenosyl-L-methionine</keyword>
<comment type="caution">
    <text evidence="6">The sequence shown here is derived from an EMBL/GenBank/DDBJ whole genome shotgun (WGS) entry which is preliminary data.</text>
</comment>
<evidence type="ECO:0000313" key="6">
    <source>
        <dbReference type="EMBL" id="RXE55941.1"/>
    </source>
</evidence>
<dbReference type="NCBIfam" id="TIGR00050">
    <property type="entry name" value="rRNA_methyl_1"/>
    <property type="match status" value="1"/>
</dbReference>
<dbReference type="Pfam" id="PF00588">
    <property type="entry name" value="SpoU_methylase"/>
    <property type="match status" value="1"/>
</dbReference>
<evidence type="ECO:0000313" key="7">
    <source>
        <dbReference type="Proteomes" id="UP000290932"/>
    </source>
</evidence>
<dbReference type="GO" id="GO:0005829">
    <property type="term" value="C:cytosol"/>
    <property type="evidence" value="ECO:0007669"/>
    <property type="project" value="TreeGrafter"/>
</dbReference>
<dbReference type="PANTHER" id="PTHR42786:SF2">
    <property type="entry name" value="TRNA (CYTIDINE_URIDINE-2'-O-)-METHYLTRANSFERASE TRMJ"/>
    <property type="match status" value="1"/>
</dbReference>
<keyword evidence="7" id="KW-1185">Reference proteome</keyword>
<name>A0A498GZ50_9EURY</name>
<dbReference type="InterPro" id="IPR029028">
    <property type="entry name" value="Alpha/beta_knot_MTases"/>
</dbReference>
<keyword evidence="3 6" id="KW-0808">Transferase</keyword>
<sequence length="248" mass="27837">MPEIAFVLVEPLYEGNVGFTARVMKNFGFDRLVLVDPCPLGGDARARASHARDVLENARRCSLEDVYREHDFVVATTGEVSKSICTPTRMPYYGPAEVREIVADIDGTVAILFGRENWGLNNSELLRSNLICTIPTSATYPILNLSHAVGILCYELANLPRGTYHLASSVEMEALYAHIDQFLSRIDHPDCKRTTTMTLIRRVLGRTKLTAREASTFHGLMRRAEWHMENKEETINGFPEDTTINDSC</sequence>
<dbReference type="PIRSF" id="PIRSF004808">
    <property type="entry name" value="LasT"/>
    <property type="match status" value="1"/>
</dbReference>
<dbReference type="EMBL" id="LHQS01000002">
    <property type="protein sequence ID" value="RXE55941.1"/>
    <property type="molecule type" value="Genomic_DNA"/>
</dbReference>
<dbReference type="RefSeq" id="WP_128693655.1">
    <property type="nucleotide sequence ID" value="NZ_LHQS01000002.1"/>
</dbReference>
<gene>
    <name evidence="6" type="ORF">ABH15_06965</name>
</gene>
<reference evidence="6 7" key="1">
    <citation type="journal article" date="2015" name="Int. J. Syst. Evol. Microbiol.">
        <title>Methanoculleus taiwanensis sp. nov., a methanogen isolated from deep marine sediment at the deformation front area near Taiwan.</title>
        <authorList>
            <person name="Weng C.Y."/>
            <person name="Chen S.C."/>
            <person name="Lai M.C."/>
            <person name="Wu S.Y."/>
            <person name="Lin S."/>
            <person name="Yang T.F."/>
            <person name="Chen P.C."/>
        </authorList>
    </citation>
    <scope>NUCLEOTIDE SEQUENCE [LARGE SCALE GENOMIC DNA]</scope>
    <source>
        <strain evidence="6 7">CYW4</strain>
    </source>
</reference>
<protein>
    <submittedName>
        <fullName evidence="6">RNA methyltransferase</fullName>
    </submittedName>
</protein>
<dbReference type="Proteomes" id="UP000290932">
    <property type="component" value="Unassembled WGS sequence"/>
</dbReference>
<organism evidence="6 7">
    <name type="scientific">Methanoculleus taiwanensis</name>
    <dbReference type="NCBI Taxonomy" id="1550565"/>
    <lineage>
        <taxon>Archaea</taxon>
        <taxon>Methanobacteriati</taxon>
        <taxon>Methanobacteriota</taxon>
        <taxon>Stenosarchaea group</taxon>
        <taxon>Methanomicrobia</taxon>
        <taxon>Methanomicrobiales</taxon>
        <taxon>Methanomicrobiaceae</taxon>
        <taxon>Methanoculleus</taxon>
    </lineage>
</organism>
<dbReference type="GO" id="GO:0002128">
    <property type="term" value="P:tRNA nucleoside ribose methylation"/>
    <property type="evidence" value="ECO:0007669"/>
    <property type="project" value="TreeGrafter"/>
</dbReference>
<evidence type="ECO:0000256" key="2">
    <source>
        <dbReference type="ARBA" id="ARBA00022603"/>
    </source>
</evidence>
<comment type="similarity">
    <text evidence="1">Belongs to the class IV-like SAM-binding methyltransferase superfamily. RNA methyltransferase TrmH family.</text>
</comment>
<dbReference type="OrthoDB" id="372184at2157"/>
<dbReference type="CDD" id="cd18093">
    <property type="entry name" value="SpoU-like_TrmJ"/>
    <property type="match status" value="1"/>
</dbReference>
<proteinExistence type="inferred from homology"/>
<dbReference type="InterPro" id="IPR004384">
    <property type="entry name" value="RNA_MeTrfase_TrmJ/LasT"/>
</dbReference>
<dbReference type="Gene3D" id="1.10.8.590">
    <property type="match status" value="1"/>
</dbReference>
<evidence type="ECO:0000256" key="3">
    <source>
        <dbReference type="ARBA" id="ARBA00022679"/>
    </source>
</evidence>
<evidence type="ECO:0000256" key="1">
    <source>
        <dbReference type="ARBA" id="ARBA00007228"/>
    </source>
</evidence>
<feature type="domain" description="tRNA/rRNA methyltransferase SpoU type" evidence="5">
    <location>
        <begin position="4"/>
        <end position="154"/>
    </location>
</feature>
<keyword evidence="2 6" id="KW-0489">Methyltransferase</keyword>
<dbReference type="Gene3D" id="3.40.1280.10">
    <property type="match status" value="1"/>
</dbReference>
<accession>A0A498GZ50</accession>
<dbReference type="GO" id="GO:0008173">
    <property type="term" value="F:RNA methyltransferase activity"/>
    <property type="evidence" value="ECO:0007669"/>
    <property type="project" value="InterPro"/>
</dbReference>
<evidence type="ECO:0000256" key="4">
    <source>
        <dbReference type="ARBA" id="ARBA00022691"/>
    </source>
</evidence>
<dbReference type="PANTHER" id="PTHR42786">
    <property type="entry name" value="TRNA/RRNA METHYLTRANSFERASE"/>
    <property type="match status" value="1"/>
</dbReference>
<dbReference type="InterPro" id="IPR029026">
    <property type="entry name" value="tRNA_m1G_MTases_N"/>
</dbReference>
<dbReference type="SUPFAM" id="SSF75217">
    <property type="entry name" value="alpha/beta knot"/>
    <property type="match status" value="1"/>
</dbReference>
<evidence type="ECO:0000259" key="5">
    <source>
        <dbReference type="Pfam" id="PF00588"/>
    </source>
</evidence>
<dbReference type="InterPro" id="IPR001537">
    <property type="entry name" value="SpoU_MeTrfase"/>
</dbReference>